<keyword evidence="2" id="KW-1133">Transmembrane helix</keyword>
<evidence type="ECO:0000256" key="1">
    <source>
        <dbReference type="SAM" id="MobiDB-lite"/>
    </source>
</evidence>
<evidence type="ECO:0000313" key="4">
    <source>
        <dbReference type="Proteomes" id="UP000636960"/>
    </source>
</evidence>
<feature type="region of interest" description="Disordered" evidence="1">
    <location>
        <begin position="86"/>
        <end position="111"/>
    </location>
</feature>
<comment type="caution">
    <text evidence="3">The sequence shown here is derived from an EMBL/GenBank/DDBJ whole genome shotgun (WGS) entry which is preliminary data.</text>
</comment>
<name>A0A919K4K4_9ACTN</name>
<dbReference type="Proteomes" id="UP000636960">
    <property type="component" value="Unassembled WGS sequence"/>
</dbReference>
<dbReference type="EMBL" id="BOMV01000063">
    <property type="protein sequence ID" value="GIE98463.1"/>
    <property type="molecule type" value="Genomic_DNA"/>
</dbReference>
<accession>A0A919K4K4</accession>
<feature type="transmembrane region" description="Helical" evidence="2">
    <location>
        <begin position="60"/>
        <end position="79"/>
    </location>
</feature>
<gene>
    <name evidence="3" type="ORF">Ari01nite_59280</name>
</gene>
<dbReference type="RefSeq" id="WP_203785496.1">
    <property type="nucleotide sequence ID" value="NZ_BOMV01000063.1"/>
</dbReference>
<organism evidence="3 4">
    <name type="scientific">Paractinoplanes rishiriensis</name>
    <dbReference type="NCBI Taxonomy" id="1050105"/>
    <lineage>
        <taxon>Bacteria</taxon>
        <taxon>Bacillati</taxon>
        <taxon>Actinomycetota</taxon>
        <taxon>Actinomycetes</taxon>
        <taxon>Micromonosporales</taxon>
        <taxon>Micromonosporaceae</taxon>
        <taxon>Paractinoplanes</taxon>
    </lineage>
</organism>
<sequence length="111" mass="11949">MRLSMRRRRELELRDAMADAWAAARVTGGQFRQLGPVYADRLGLAYQVLRGRQLRRMGKAFALTAVLAAVGGAATALIAERALAARRTPEEEPVEAATPIAVTDSAPVSTT</sequence>
<reference evidence="3" key="1">
    <citation type="submission" date="2021-01" db="EMBL/GenBank/DDBJ databases">
        <title>Whole genome shotgun sequence of Actinoplanes rishiriensis NBRC 108556.</title>
        <authorList>
            <person name="Komaki H."/>
            <person name="Tamura T."/>
        </authorList>
    </citation>
    <scope>NUCLEOTIDE SEQUENCE</scope>
    <source>
        <strain evidence="3">NBRC 108556</strain>
    </source>
</reference>
<keyword evidence="4" id="KW-1185">Reference proteome</keyword>
<evidence type="ECO:0000256" key="2">
    <source>
        <dbReference type="SAM" id="Phobius"/>
    </source>
</evidence>
<keyword evidence="2" id="KW-0812">Transmembrane</keyword>
<dbReference type="AlphaFoldDB" id="A0A919K4K4"/>
<keyword evidence="2" id="KW-0472">Membrane</keyword>
<proteinExistence type="predicted"/>
<protein>
    <submittedName>
        <fullName evidence="3">Uncharacterized protein</fullName>
    </submittedName>
</protein>
<evidence type="ECO:0000313" key="3">
    <source>
        <dbReference type="EMBL" id="GIE98463.1"/>
    </source>
</evidence>